<reference evidence="1 2" key="1">
    <citation type="submission" date="2020-03" db="EMBL/GenBank/DDBJ databases">
        <title>Leucobacter sp. nov., isolated from beetles.</title>
        <authorList>
            <person name="Hyun D.-W."/>
            <person name="Bae J.-W."/>
        </authorList>
    </citation>
    <scope>NUCLEOTIDE SEQUENCE [LARGE SCALE GENOMIC DNA]</scope>
    <source>
        <strain evidence="1 2">HDW9B</strain>
    </source>
</reference>
<evidence type="ECO:0000313" key="2">
    <source>
        <dbReference type="Proteomes" id="UP000501387"/>
    </source>
</evidence>
<protein>
    <submittedName>
        <fullName evidence="1">Uncharacterized protein</fullName>
    </submittedName>
</protein>
<keyword evidence="2" id="KW-1185">Reference proteome</keyword>
<organism evidence="1 2">
    <name type="scientific">Leucobacter insecticola</name>
    <dbReference type="NCBI Taxonomy" id="2714934"/>
    <lineage>
        <taxon>Bacteria</taxon>
        <taxon>Bacillati</taxon>
        <taxon>Actinomycetota</taxon>
        <taxon>Actinomycetes</taxon>
        <taxon>Micrococcales</taxon>
        <taxon>Microbacteriaceae</taxon>
        <taxon>Leucobacter</taxon>
    </lineage>
</organism>
<sequence>MWQRNGLPIPGETQQTYVVKPEDALQDIRLKVFVSKPGYTTTPGWSDSARVAGVLIPQTPSVTGPAEPGKTLNAQPGAWGPAPVTMSYQWRVDGVAISGAVGSSYVVKPADLGRTITVTVTGKKAGYATQSGVSAGRVVTLPLQAGSPKILGSLTVGSTLTADAGVWGPAPVDIAYMWQRNGLPIPGETQQTYVVKPEDALQDIRLKVFVSKPGYTTTPGWSDSARVAGVLIPQTPSVTGPAEPGKTLNAQPGAWGPAPVTMSYQWRVDGVAISGAVGSSYVVKPADLGRTITVTVTGKKAGYATQSGVSAGRVVTLPLQAGSPKILGSLTVGSTLTADAGVWGPAPVDIAYMWQRNGLPIPGETQQTYVVKPEDALQDIRLKVFVSKPGYTTTPGWSDSARVAGVLIPQTPSVTGPAEPGKTLNAQPGAWGPAPVTMSYQWRVDGVAISGRSGQAMW</sequence>
<proteinExistence type="predicted"/>
<dbReference type="AlphaFoldDB" id="A0A6G8FHP4"/>
<dbReference type="Gene3D" id="2.60.40.2700">
    <property type="match status" value="5"/>
</dbReference>
<evidence type="ECO:0000313" key="1">
    <source>
        <dbReference type="EMBL" id="QIM15878.1"/>
    </source>
</evidence>
<name>A0A6G8FHP4_9MICO</name>
<gene>
    <name evidence="1" type="ORF">G7067_04720</name>
</gene>
<dbReference type="Proteomes" id="UP000501387">
    <property type="component" value="Chromosome"/>
</dbReference>
<dbReference type="KEGG" id="lins:G7067_04720"/>
<accession>A0A6G8FHP4</accession>
<dbReference type="EMBL" id="CP049934">
    <property type="protein sequence ID" value="QIM15878.1"/>
    <property type="molecule type" value="Genomic_DNA"/>
</dbReference>
<dbReference type="RefSeq" id="WP_166322352.1">
    <property type="nucleotide sequence ID" value="NZ_CP049934.1"/>
</dbReference>